<organism evidence="2 3">
    <name type="scientific">Vibrio chagasii</name>
    <dbReference type="NCBI Taxonomy" id="170679"/>
    <lineage>
        <taxon>Bacteria</taxon>
        <taxon>Pseudomonadati</taxon>
        <taxon>Pseudomonadota</taxon>
        <taxon>Gammaproteobacteria</taxon>
        <taxon>Vibrionales</taxon>
        <taxon>Vibrionaceae</taxon>
        <taxon>Vibrio</taxon>
    </lineage>
</organism>
<accession>A0A7V7TG33</accession>
<protein>
    <recommendedName>
        <fullName evidence="4">DUF3019 domain-containing protein</fullName>
    </recommendedName>
</protein>
<name>A0A7V7TG33_9VIBR</name>
<feature type="signal peptide" evidence="1">
    <location>
        <begin position="1"/>
        <end position="20"/>
    </location>
</feature>
<proteinExistence type="predicted"/>
<keyword evidence="1" id="KW-0732">Signal</keyword>
<dbReference type="GeneID" id="77341670"/>
<sequence length="112" mass="12232">MKHKLFITLGLSLFGTVAMAQRLPTASIQSLGCDQATNRCFLTLNLEQMGPAECTANKITWESDSEQGKLAVALLSSAMMTHHQVELELSNTCYNTLPELASFNVVARKSVN</sequence>
<dbReference type="EMBL" id="VZPX01000029">
    <property type="protein sequence ID" value="KAB0479113.1"/>
    <property type="molecule type" value="Genomic_DNA"/>
</dbReference>
<evidence type="ECO:0000313" key="2">
    <source>
        <dbReference type="EMBL" id="KAB0479113.1"/>
    </source>
</evidence>
<dbReference type="AlphaFoldDB" id="A0A7V7TG33"/>
<evidence type="ECO:0008006" key="4">
    <source>
        <dbReference type="Google" id="ProtNLM"/>
    </source>
</evidence>
<dbReference type="Proteomes" id="UP000423756">
    <property type="component" value="Unassembled WGS sequence"/>
</dbReference>
<gene>
    <name evidence="2" type="ORF">F7Q91_14295</name>
</gene>
<feature type="chain" id="PRO_5030600387" description="DUF3019 domain-containing protein" evidence="1">
    <location>
        <begin position="21"/>
        <end position="112"/>
    </location>
</feature>
<dbReference type="RefSeq" id="WP_137408035.1">
    <property type="nucleotide sequence ID" value="NZ_AP025465.1"/>
</dbReference>
<reference evidence="2 3" key="1">
    <citation type="submission" date="2019-09" db="EMBL/GenBank/DDBJ databases">
        <title>Draft genome sequences of 48 bacterial type strains from the CCUG.</title>
        <authorList>
            <person name="Tunovic T."/>
            <person name="Pineiro-Iglesias B."/>
            <person name="Unosson C."/>
            <person name="Inganas E."/>
            <person name="Ohlen M."/>
            <person name="Cardew S."/>
            <person name="Jensie-Markopoulos S."/>
            <person name="Salva-Serra F."/>
            <person name="Jaen-Luchoro D."/>
            <person name="Karlsson R."/>
            <person name="Svensson-Stadler L."/>
            <person name="Chun J."/>
            <person name="Moore E."/>
        </authorList>
    </citation>
    <scope>NUCLEOTIDE SEQUENCE [LARGE SCALE GENOMIC DNA]</scope>
    <source>
        <strain evidence="2 3">CCUG 48643</strain>
    </source>
</reference>
<evidence type="ECO:0000256" key="1">
    <source>
        <dbReference type="SAM" id="SignalP"/>
    </source>
</evidence>
<evidence type="ECO:0000313" key="3">
    <source>
        <dbReference type="Proteomes" id="UP000423756"/>
    </source>
</evidence>
<comment type="caution">
    <text evidence="2">The sequence shown here is derived from an EMBL/GenBank/DDBJ whole genome shotgun (WGS) entry which is preliminary data.</text>
</comment>